<sequence length="819" mass="90822">MALCLAAAACREDPAADFGPGGGALRLDARKEETVTRAAGEGRMFDAGVRFRIWACRSGTTDSAEGFPAGGVPGKESLLRGGLHYISLGEEYNGKLHGPKDFYGLTDNVRAEDGDGFLPPDEGDASYRIELDEQSVCGYPDYLRAELPYNGEALPGNMLTLNFRHIMSKVIFKAVQQSDEEIAGENRLKVISVSLRKKDDEAGIPLNGTYDVLTGEFSVSERGPRLVGPEKPVTVPVRTPGQSDAEAVQVGGPVLIFPSGAERADGIPQYVTDITFDDPDGIFGTVGETTLSIPVCDSWNAGNPEAPLEFLPNYRYMLVFNFLRDRDKRVVTLVPQVFDWLEGEGTVDTPGYQEQDLGQPVTFNGVMWADRNLGATSAHPTRSYEDWLKSVGYFYQYGRNIPYFPMPPAKKNDQKGRWIYEDLSDIGILKESLVSGGELTGKNPLFPVVDPASWNLGSGTYYYQPAQTTANDECIWNLGDAGGGHTFSFSYDGAYSLGKLERKSNGGETPRTWADQSETPCPPGWRLPAEEDFRGILPGSAYSGNITFRVYTNLNNAGSWEATIDNKSLEEPDFEKAFSEENLKEIKVLEKSGLYDKNEPAYSGRFPYIYRKEMEDFGGTNTETCEYILSMGDDDRVRVKDRSGELRNNDKEHIYNWGVVYGIKRQGTTRAYRMKWEIELVTADPNPEKKDGVVVYNEPFRGVLVISRYRTSPKDKFTPDADGDYGESLRSFDWDHPAEVLYLPVGGIVNNWTGGNIANVGTETWYATNETAEDNRKKIMWFKFAGSQTASQSIILSDKSPLGDAVQVRCVRDLNADKR</sequence>
<reference evidence="3" key="1">
    <citation type="submission" date="2019-06" db="EMBL/GenBank/DDBJ databases">
        <title>Alistipes onderdonkii subsp. vulgaris subsp. nov., Alistipes dispar sp. nov. and Alistipes communis sp. nov., isolated from human faeces, and creation of Alistipes onderdonkii subsp. onderdonkii subsp. nov.</title>
        <authorList>
            <person name="Sakamoto M."/>
            <person name="Ikeyama N."/>
            <person name="Ogata Y."/>
            <person name="Suda W."/>
            <person name="Iino T."/>
            <person name="Hattori M."/>
            <person name="Ohkuma M."/>
        </authorList>
    </citation>
    <scope>NUCLEOTIDE SEQUENCE [LARGE SCALE GENOMIC DNA]</scope>
    <source>
        <strain evidence="3">5CPEGH6</strain>
    </source>
</reference>
<name>A0A4Y1X370_9BACT</name>
<evidence type="ECO:0008006" key="4">
    <source>
        <dbReference type="Google" id="ProtNLM"/>
    </source>
</evidence>
<dbReference type="Proteomes" id="UP000319374">
    <property type="component" value="Chromosome"/>
</dbReference>
<protein>
    <recommendedName>
        <fullName evidence="4">Fibrobacter succinogenes major paralogous domain-containing protein</fullName>
    </recommendedName>
</protein>
<keyword evidence="3" id="KW-1185">Reference proteome</keyword>
<proteinExistence type="predicted"/>
<organism evidence="2 3">
    <name type="scientific">Alistipes dispar</name>
    <dbReference type="NCBI Taxonomy" id="2585119"/>
    <lineage>
        <taxon>Bacteria</taxon>
        <taxon>Pseudomonadati</taxon>
        <taxon>Bacteroidota</taxon>
        <taxon>Bacteroidia</taxon>
        <taxon>Bacteroidales</taxon>
        <taxon>Rikenellaceae</taxon>
        <taxon>Alistipes</taxon>
    </lineage>
</organism>
<dbReference type="EMBL" id="AP019736">
    <property type="protein sequence ID" value="BBL07485.1"/>
    <property type="molecule type" value="Genomic_DNA"/>
</dbReference>
<evidence type="ECO:0000256" key="1">
    <source>
        <dbReference type="SAM" id="MobiDB-lite"/>
    </source>
</evidence>
<feature type="region of interest" description="Disordered" evidence="1">
    <location>
        <begin position="502"/>
        <end position="523"/>
    </location>
</feature>
<dbReference type="KEGG" id="ada:A5CPEGH6_21230"/>
<gene>
    <name evidence="2" type="ORF">A5CPEGH6_21230</name>
</gene>
<dbReference type="AlphaFoldDB" id="A0A4Y1X370"/>
<evidence type="ECO:0000313" key="2">
    <source>
        <dbReference type="EMBL" id="BBL07485.1"/>
    </source>
</evidence>
<accession>A0A4Y1X370</accession>
<evidence type="ECO:0000313" key="3">
    <source>
        <dbReference type="Proteomes" id="UP000319374"/>
    </source>
</evidence>